<dbReference type="InterPro" id="IPR003439">
    <property type="entry name" value="ABC_transporter-like_ATP-bd"/>
</dbReference>
<evidence type="ECO:0000259" key="5">
    <source>
        <dbReference type="PROSITE" id="PS50893"/>
    </source>
</evidence>
<evidence type="ECO:0000256" key="1">
    <source>
        <dbReference type="ARBA" id="ARBA00005417"/>
    </source>
</evidence>
<keyword evidence="7" id="KW-1185">Reference proteome</keyword>
<dbReference type="PANTHER" id="PTHR43335:SF4">
    <property type="entry name" value="ABC TRANSPORTER, ATP-BINDING PROTEIN"/>
    <property type="match status" value="1"/>
</dbReference>
<dbReference type="InterPro" id="IPR027417">
    <property type="entry name" value="P-loop_NTPase"/>
</dbReference>
<dbReference type="OrthoDB" id="9809450at2"/>
<keyword evidence="3" id="KW-0547">Nucleotide-binding</keyword>
<dbReference type="Pfam" id="PF00005">
    <property type="entry name" value="ABC_tran"/>
    <property type="match status" value="1"/>
</dbReference>
<dbReference type="EMBL" id="AP021874">
    <property type="protein sequence ID" value="BBO71927.1"/>
    <property type="molecule type" value="Genomic_DNA"/>
</dbReference>
<comment type="similarity">
    <text evidence="1">Belongs to the ABC transporter superfamily.</text>
</comment>
<sequence>MIEVKHLTKQFGSHLAVDNISFTAEKGEILGFLGPNGAGKSTTMRMITGFFPPTDGTVIVGGNDILTQSIAARKKIGYLPENAPVYPDMTVIRYLDFCADIRGFSGAARKQRVGETLERCFLTGVRHQAVNTLSKGYKQRVCFAQSILHDPEYLILDEPTDGLDPNQKHEVRLMIREMSATKAIIFSTHILDEVDTVCSRAIIIADGKVVADDTPDGLRQRSGFHGSVVLTVTGAERDGLEKEITTLDGVASVSVVDADADRTTLRIFPGDPAVPVADRVIASVGRNGATIASVFVEQGRLDDVFRDITTGK</sequence>
<reference evidence="6 7" key="1">
    <citation type="submission" date="2019-11" db="EMBL/GenBank/DDBJ databases">
        <title>Comparative genomics of hydrocarbon-degrading Desulfosarcina strains.</title>
        <authorList>
            <person name="Watanabe M."/>
            <person name="Kojima H."/>
            <person name="Fukui M."/>
        </authorList>
    </citation>
    <scope>NUCLEOTIDE SEQUENCE [LARGE SCALE GENOMIC DNA]</scope>
    <source>
        <strain evidence="6 7">PL12</strain>
    </source>
</reference>
<evidence type="ECO:0000256" key="2">
    <source>
        <dbReference type="ARBA" id="ARBA00022448"/>
    </source>
</evidence>
<dbReference type="Gene3D" id="3.40.50.300">
    <property type="entry name" value="P-loop containing nucleotide triphosphate hydrolases"/>
    <property type="match status" value="1"/>
</dbReference>
<dbReference type="KEGG" id="dalk:DSCA_58570"/>
<dbReference type="CDD" id="cd03230">
    <property type="entry name" value="ABC_DR_subfamily_A"/>
    <property type="match status" value="1"/>
</dbReference>
<dbReference type="SMART" id="SM00382">
    <property type="entry name" value="AAA"/>
    <property type="match status" value="1"/>
</dbReference>
<dbReference type="InterPro" id="IPR003593">
    <property type="entry name" value="AAA+_ATPase"/>
</dbReference>
<evidence type="ECO:0000313" key="6">
    <source>
        <dbReference type="EMBL" id="BBO71927.1"/>
    </source>
</evidence>
<dbReference type="SUPFAM" id="SSF52540">
    <property type="entry name" value="P-loop containing nucleoside triphosphate hydrolases"/>
    <property type="match status" value="1"/>
</dbReference>
<dbReference type="PROSITE" id="PS50893">
    <property type="entry name" value="ABC_TRANSPORTER_2"/>
    <property type="match status" value="1"/>
</dbReference>
<organism evidence="6 7">
    <name type="scientific">Desulfosarcina alkanivorans</name>
    <dbReference type="NCBI Taxonomy" id="571177"/>
    <lineage>
        <taxon>Bacteria</taxon>
        <taxon>Pseudomonadati</taxon>
        <taxon>Thermodesulfobacteriota</taxon>
        <taxon>Desulfobacteria</taxon>
        <taxon>Desulfobacterales</taxon>
        <taxon>Desulfosarcinaceae</taxon>
        <taxon>Desulfosarcina</taxon>
    </lineage>
</organism>
<dbReference type="RefSeq" id="WP_155319697.1">
    <property type="nucleotide sequence ID" value="NZ_AP021874.1"/>
</dbReference>
<dbReference type="GO" id="GO:0016887">
    <property type="term" value="F:ATP hydrolysis activity"/>
    <property type="evidence" value="ECO:0007669"/>
    <property type="project" value="InterPro"/>
</dbReference>
<dbReference type="GO" id="GO:0005524">
    <property type="term" value="F:ATP binding"/>
    <property type="evidence" value="ECO:0007669"/>
    <property type="project" value="UniProtKB-KW"/>
</dbReference>
<evidence type="ECO:0000256" key="3">
    <source>
        <dbReference type="ARBA" id="ARBA00022741"/>
    </source>
</evidence>
<dbReference type="Proteomes" id="UP000427906">
    <property type="component" value="Chromosome"/>
</dbReference>
<evidence type="ECO:0000313" key="7">
    <source>
        <dbReference type="Proteomes" id="UP000427906"/>
    </source>
</evidence>
<evidence type="ECO:0000256" key="4">
    <source>
        <dbReference type="ARBA" id="ARBA00022840"/>
    </source>
</evidence>
<keyword evidence="4 6" id="KW-0067">ATP-binding</keyword>
<dbReference type="PANTHER" id="PTHR43335">
    <property type="entry name" value="ABC TRANSPORTER, ATP-BINDING PROTEIN"/>
    <property type="match status" value="1"/>
</dbReference>
<feature type="domain" description="ABC transporter" evidence="5">
    <location>
        <begin position="2"/>
        <end position="231"/>
    </location>
</feature>
<dbReference type="AlphaFoldDB" id="A0A5K7Z5R7"/>
<protein>
    <submittedName>
        <fullName evidence="6">ABC transporter ATP-binding protein</fullName>
    </submittedName>
</protein>
<keyword evidence="2" id="KW-0813">Transport</keyword>
<proteinExistence type="inferred from homology"/>
<accession>A0A5K7Z5R7</accession>
<name>A0A5K7Z5R7_9BACT</name>
<gene>
    <name evidence="6" type="ORF">DSCA_58570</name>
</gene>